<dbReference type="GO" id="GO:1905168">
    <property type="term" value="P:positive regulation of double-strand break repair via homologous recombination"/>
    <property type="evidence" value="ECO:0007669"/>
    <property type="project" value="TreeGrafter"/>
</dbReference>
<accession>H2TF09</accession>
<reference evidence="1" key="2">
    <citation type="submission" date="2025-08" db="UniProtKB">
        <authorList>
            <consortium name="Ensembl"/>
        </authorList>
    </citation>
    <scope>IDENTIFICATION</scope>
</reference>
<reference evidence="1" key="3">
    <citation type="submission" date="2025-09" db="UniProtKB">
        <authorList>
            <consortium name="Ensembl"/>
        </authorList>
    </citation>
    <scope>IDENTIFICATION</scope>
</reference>
<dbReference type="GeneTree" id="ENSGT00390000009885"/>
<evidence type="ECO:0008006" key="3">
    <source>
        <dbReference type="Google" id="ProtNLM"/>
    </source>
</evidence>
<dbReference type="GO" id="GO:2000042">
    <property type="term" value="P:negative regulation of double-strand break repair via homologous recombination"/>
    <property type="evidence" value="ECO:0007669"/>
    <property type="project" value="TreeGrafter"/>
</dbReference>
<evidence type="ECO:0000313" key="2">
    <source>
        <dbReference type="Proteomes" id="UP000005226"/>
    </source>
</evidence>
<dbReference type="GO" id="GO:1990414">
    <property type="term" value="P:replication-born double-strand break repair via sister chromatid exchange"/>
    <property type="evidence" value="ECO:0007669"/>
    <property type="project" value="TreeGrafter"/>
</dbReference>
<reference evidence="1 2" key="1">
    <citation type="journal article" date="2011" name="Genome Biol. Evol.">
        <title>Integration of the genetic map and genome assembly of fugu facilitates insights into distinct features of genome evolution in teleosts and mammals.</title>
        <authorList>
            <person name="Kai W."/>
            <person name="Kikuchi K."/>
            <person name="Tohari S."/>
            <person name="Chew A.K."/>
            <person name="Tay A."/>
            <person name="Fujiwara A."/>
            <person name="Hosoya S."/>
            <person name="Suetake H."/>
            <person name="Naruse K."/>
            <person name="Brenner S."/>
            <person name="Suzuki Y."/>
            <person name="Venkatesh B."/>
        </authorList>
    </citation>
    <scope>NUCLEOTIDE SEQUENCE [LARGE SCALE GENOMIC DNA]</scope>
</reference>
<dbReference type="InterPro" id="IPR033333">
    <property type="entry name" value="FANCB"/>
</dbReference>
<name>H2TF09_TAKRU</name>
<sequence length="725" mass="81415">MKATDLRVLGDFTLAFSRLSYNRENDVFVKAAEGAAVLSGGISSRADILTCKCVLNYQKRVKTPCILVLKKGEGEKNFQYSLFTLSSDRLELCLEFRLPYELRENVRVLGGPAVMWRQAGDVCFISAQTGAVRRLPVQVQHCVFGELPLCKGNVFVIGGQELSSARCVSPNPGHFIESGHTFDGNMILPQPYISLTQCMLILSTEKTDCNKVVQSAVVVATSRQQLVYFENGVVKNACQLPFEQPNNIQLVDTGRSGSMFVISFQKGHACAVWKETFQIAEQWSNVDSVHVGDFLGCGTEQMLLIFKGHSVAGQPLDKFLLTDLCGITCAVRSVLYQLNLFMSYMHAAHDPVLNACFREASLMKLQRLCVFCVLLSHTSLLITGFSLSVQEGLIALWDCDEESKENALDGETAVVPAVSSNPQLDRLWHRIFEDRLLVGVMLTTTSDANDSSVEIYCHPLSYGSLLRCQVARKRNFPLELAVTAVTRLTPLLNSACVKCSVMLRYIQKHDAFAPLSDLNVDIKLLNILLFFCPEEAKEDLLSLLTVLDHWVFLIDSPDYSLGDLESWIQKRFDCKRIELSHQYYYLDSPESSTSMLLHWCPISPFRGELSIKMLQFLDSFLNFLPVSCSIRPVKNTQGQTAAQTFSLVLEKEDKTSQEHEAPEPGSAMELQGWRELWQLDVEESRKRLHPLVDVGRYRSLMQRVNDVQQNVDLVALLDTQRTLLN</sequence>
<dbReference type="GO" id="GO:0036297">
    <property type="term" value="P:interstrand cross-link repair"/>
    <property type="evidence" value="ECO:0007669"/>
    <property type="project" value="InterPro"/>
</dbReference>
<proteinExistence type="predicted"/>
<dbReference type="OMA" id="LAFHRVC"/>
<evidence type="ECO:0000313" key="1">
    <source>
        <dbReference type="Ensembl" id="ENSTRUP00000023252.3"/>
    </source>
</evidence>
<dbReference type="PANTHER" id="PTHR28450">
    <property type="entry name" value="FANCONI ANEMIA GROUP B PROTEIN"/>
    <property type="match status" value="1"/>
</dbReference>
<dbReference type="PANTHER" id="PTHR28450:SF1">
    <property type="entry name" value="FANCONI ANEMIA GROUP B PROTEIN"/>
    <property type="match status" value="1"/>
</dbReference>
<dbReference type="Ensembl" id="ENSTRUT00000023349.3">
    <property type="protein sequence ID" value="ENSTRUP00000023252.3"/>
    <property type="gene ID" value="ENSTRUG00000009246.3"/>
</dbReference>
<protein>
    <recommendedName>
        <fullName evidence="3">FA complementation group B</fullName>
    </recommendedName>
</protein>
<dbReference type="InParanoid" id="H2TF09"/>
<dbReference type="Proteomes" id="UP000005226">
    <property type="component" value="Chromosome 1"/>
</dbReference>
<dbReference type="GO" id="GO:0043240">
    <property type="term" value="C:Fanconi anaemia nuclear complex"/>
    <property type="evidence" value="ECO:0007669"/>
    <property type="project" value="InterPro"/>
</dbReference>
<organism evidence="1 2">
    <name type="scientific">Takifugu rubripes</name>
    <name type="common">Japanese pufferfish</name>
    <name type="synonym">Fugu rubripes</name>
    <dbReference type="NCBI Taxonomy" id="31033"/>
    <lineage>
        <taxon>Eukaryota</taxon>
        <taxon>Metazoa</taxon>
        <taxon>Chordata</taxon>
        <taxon>Craniata</taxon>
        <taxon>Vertebrata</taxon>
        <taxon>Euteleostomi</taxon>
        <taxon>Actinopterygii</taxon>
        <taxon>Neopterygii</taxon>
        <taxon>Teleostei</taxon>
        <taxon>Neoteleostei</taxon>
        <taxon>Acanthomorphata</taxon>
        <taxon>Eupercaria</taxon>
        <taxon>Tetraodontiformes</taxon>
        <taxon>Tetradontoidea</taxon>
        <taxon>Tetraodontidae</taxon>
        <taxon>Takifugu</taxon>
    </lineage>
</organism>
<dbReference type="AlphaFoldDB" id="H2TF09"/>
<keyword evidence="2" id="KW-1185">Reference proteome</keyword>